<dbReference type="Proteomes" id="UP000318126">
    <property type="component" value="Unassembled WGS sequence"/>
</dbReference>
<accession>A0A553JRS2</accession>
<name>A0A553JRS2_SHEHA</name>
<keyword evidence="3" id="KW-1185">Reference proteome</keyword>
<protein>
    <submittedName>
        <fullName evidence="2">Uncharacterized protein</fullName>
    </submittedName>
</protein>
<feature type="chain" id="PRO_5022225475" evidence="1">
    <location>
        <begin position="23"/>
        <end position="117"/>
    </location>
</feature>
<sequence length="117" mass="12687">MKKILLVGLVNCLFLASAPASAQNLDTEVALGMASLMICTTIYSQNDMQIEGSIVSQSMKAHQDAGIEAMIMSKDTSKLLDEHIAKFQSASTDKQIKLCDQALQFARESDFVKVNAS</sequence>
<dbReference type="RefSeq" id="WP_143563582.1">
    <property type="nucleotide sequence ID" value="NZ_BMPL01000004.1"/>
</dbReference>
<proteinExistence type="predicted"/>
<dbReference type="EMBL" id="VKGK01000005">
    <property type="protein sequence ID" value="TRY15149.1"/>
    <property type="molecule type" value="Genomic_DNA"/>
</dbReference>
<comment type="caution">
    <text evidence="2">The sequence shown here is derived from an EMBL/GenBank/DDBJ whole genome shotgun (WGS) entry which is preliminary data.</text>
</comment>
<keyword evidence="1" id="KW-0732">Signal</keyword>
<evidence type="ECO:0000313" key="3">
    <source>
        <dbReference type="Proteomes" id="UP000318126"/>
    </source>
</evidence>
<evidence type="ECO:0000313" key="2">
    <source>
        <dbReference type="EMBL" id="TRY15149.1"/>
    </source>
</evidence>
<dbReference type="OrthoDB" id="6265036at2"/>
<evidence type="ECO:0000256" key="1">
    <source>
        <dbReference type="SAM" id="SignalP"/>
    </source>
</evidence>
<feature type="signal peptide" evidence="1">
    <location>
        <begin position="1"/>
        <end position="22"/>
    </location>
</feature>
<gene>
    <name evidence="2" type="ORF">FN961_05615</name>
</gene>
<organism evidence="2 3">
    <name type="scientific">Shewanella hanedai</name>
    <name type="common">Alteromonas hanedai</name>
    <dbReference type="NCBI Taxonomy" id="25"/>
    <lineage>
        <taxon>Bacteria</taxon>
        <taxon>Pseudomonadati</taxon>
        <taxon>Pseudomonadota</taxon>
        <taxon>Gammaproteobacteria</taxon>
        <taxon>Alteromonadales</taxon>
        <taxon>Shewanellaceae</taxon>
        <taxon>Shewanella</taxon>
    </lineage>
</organism>
<dbReference type="AlphaFoldDB" id="A0A553JRS2"/>
<reference evidence="3" key="1">
    <citation type="submission" date="2019-07" db="EMBL/GenBank/DDBJ databases">
        <title>Shewanella sp. YLB-08 draft genomic sequence.</title>
        <authorList>
            <person name="Yu L."/>
        </authorList>
    </citation>
    <scope>NUCLEOTIDE SEQUENCE [LARGE SCALE GENOMIC DNA]</scope>
    <source>
        <strain evidence="3">JCM 20706</strain>
    </source>
</reference>